<dbReference type="Proteomes" id="UP000030742">
    <property type="component" value="Unassembled WGS sequence"/>
</dbReference>
<dbReference type="HOGENOM" id="CLU_069908_0_2_1"/>
<accession>N6UAD4</accession>
<keyword evidence="1" id="KW-0732">Signal</keyword>
<dbReference type="EMBL" id="KB740941">
    <property type="protein sequence ID" value="ENN77586.1"/>
    <property type="molecule type" value="Genomic_DNA"/>
</dbReference>
<dbReference type="EMBL" id="KB632409">
    <property type="protein sequence ID" value="ERL95169.1"/>
    <property type="molecule type" value="Genomic_DNA"/>
</dbReference>
<evidence type="ECO:0000256" key="1">
    <source>
        <dbReference type="SAM" id="SignalP"/>
    </source>
</evidence>
<dbReference type="GO" id="GO:0005615">
    <property type="term" value="C:extracellular space"/>
    <property type="evidence" value="ECO:0007669"/>
    <property type="project" value="TreeGrafter"/>
</dbReference>
<dbReference type="PANTHER" id="PTHR11008">
    <property type="entry name" value="PROTEIN TAKEOUT-LIKE PROTEIN"/>
    <property type="match status" value="1"/>
</dbReference>
<feature type="signal peptide" evidence="1">
    <location>
        <begin position="1"/>
        <end position="18"/>
    </location>
</feature>
<dbReference type="Gene3D" id="3.15.10.30">
    <property type="entry name" value="Haemolymph juvenile hormone binding protein"/>
    <property type="match status" value="2"/>
</dbReference>
<feature type="chain" id="PRO_5009707935" evidence="1">
    <location>
        <begin position="19"/>
        <end position="208"/>
    </location>
</feature>
<gene>
    <name evidence="3" type="ORF">D910_12438</name>
    <name evidence="2" type="ORF">YQE_05881</name>
</gene>
<proteinExistence type="predicted"/>
<dbReference type="PROSITE" id="PS51257">
    <property type="entry name" value="PROKAR_LIPOPROTEIN"/>
    <property type="match status" value="1"/>
</dbReference>
<dbReference type="SMART" id="SM00700">
    <property type="entry name" value="JHBP"/>
    <property type="match status" value="1"/>
</dbReference>
<sequence length="208" mass="23527">MSRVLVSLLLVFSAACYADQFTFCKVGQSGADKCLTKNIESAIRSLKNGAPEYGLISLDPLHVDKITIDANQTVQLVQYYTNIDLSGFSDVDVKKAHYDPGKKLLSVLDNTEILVNIQFEDTTKDGKTFFKIKSFVMNITPKRMTSYYANLFNGNQLLSDNILKLINEEWETLYNDVKPSINENYASIFKKYGEVFFDKVPADTIFPK</sequence>
<organism evidence="2">
    <name type="scientific">Dendroctonus ponderosae</name>
    <name type="common">Mountain pine beetle</name>
    <dbReference type="NCBI Taxonomy" id="77166"/>
    <lineage>
        <taxon>Eukaryota</taxon>
        <taxon>Metazoa</taxon>
        <taxon>Ecdysozoa</taxon>
        <taxon>Arthropoda</taxon>
        <taxon>Hexapoda</taxon>
        <taxon>Insecta</taxon>
        <taxon>Pterygota</taxon>
        <taxon>Neoptera</taxon>
        <taxon>Endopterygota</taxon>
        <taxon>Coleoptera</taxon>
        <taxon>Polyphaga</taxon>
        <taxon>Cucujiformia</taxon>
        <taxon>Curculionidae</taxon>
        <taxon>Scolytinae</taxon>
        <taxon>Dendroctonus</taxon>
    </lineage>
</organism>
<feature type="non-terminal residue" evidence="2">
    <location>
        <position position="1"/>
    </location>
</feature>
<evidence type="ECO:0000313" key="2">
    <source>
        <dbReference type="EMBL" id="ENN77586.1"/>
    </source>
</evidence>
<protein>
    <submittedName>
        <fullName evidence="2">Uncharacterized protein</fullName>
    </submittedName>
</protein>
<dbReference type="Pfam" id="PF06585">
    <property type="entry name" value="JHBP"/>
    <property type="match status" value="2"/>
</dbReference>
<name>N6UAD4_DENPD</name>
<dbReference type="InterPro" id="IPR038606">
    <property type="entry name" value="To_sf"/>
</dbReference>
<evidence type="ECO:0000313" key="4">
    <source>
        <dbReference type="Proteomes" id="UP000030742"/>
    </source>
</evidence>
<dbReference type="AlphaFoldDB" id="N6UAD4"/>
<dbReference type="PANTHER" id="PTHR11008:SF32">
    <property type="entry name" value="CIRCADIAN CLOCK-CONTROLLED PROTEIN DAYWAKE-RELATED"/>
    <property type="match status" value="1"/>
</dbReference>
<dbReference type="OrthoDB" id="8190514at2759"/>
<reference evidence="2 4" key="1">
    <citation type="journal article" date="2013" name="Genome Biol.">
        <title>Draft genome of the mountain pine beetle, Dendroctonus ponderosae Hopkins, a major forest pest.</title>
        <authorList>
            <person name="Keeling C.I."/>
            <person name="Yuen M.M."/>
            <person name="Liao N.Y."/>
            <person name="Docking T.R."/>
            <person name="Chan S.K."/>
            <person name="Taylor G.A."/>
            <person name="Palmquist D.L."/>
            <person name="Jackman S.D."/>
            <person name="Nguyen A."/>
            <person name="Li M."/>
            <person name="Henderson H."/>
            <person name="Janes J.K."/>
            <person name="Zhao Y."/>
            <person name="Pandoh P."/>
            <person name="Moore R."/>
            <person name="Sperling F.A."/>
            <person name="Huber D.P."/>
            <person name="Birol I."/>
            <person name="Jones S.J."/>
            <person name="Bohlmann J."/>
        </authorList>
    </citation>
    <scope>NUCLEOTIDE SEQUENCE</scope>
</reference>
<dbReference type="InterPro" id="IPR010562">
    <property type="entry name" value="Haemolymph_juvenile_hormone-bd"/>
</dbReference>
<evidence type="ECO:0000313" key="3">
    <source>
        <dbReference type="EMBL" id="ERL95169.1"/>
    </source>
</evidence>